<sequence>MSGFTLVEQGGLKYLVIDSFQATGLVAHAFTTRCGGVSGGDFAALNLGFNVPDDPVHVLSNRAHICTALGWPAEHLVAGRQVHGDRVAVVTGGQRGRGAKSPDGALPDTDALITGERRLPLASFYADCVPVFLFDPVQRVIGLAHAGWKGTCLRIAEKTVHAMQSAFGTRPPDCLAGIGPSIGPCCYEVDEPVLERLRESFSGWPELVRPAGPGRWYLNLQEANRRTLLDAGLPAAAISVAGLCTACHPALFFSHRGSGGRTGRMASLLMLL</sequence>
<comment type="catalytic activity">
    <reaction evidence="8">
        <text>adenosine + H2O + H(+) = inosine + NH4(+)</text>
        <dbReference type="Rhea" id="RHEA:24408"/>
        <dbReference type="ChEBI" id="CHEBI:15377"/>
        <dbReference type="ChEBI" id="CHEBI:15378"/>
        <dbReference type="ChEBI" id="CHEBI:16335"/>
        <dbReference type="ChEBI" id="CHEBI:17596"/>
        <dbReference type="ChEBI" id="CHEBI:28938"/>
        <dbReference type="EC" id="3.5.4.4"/>
    </reaction>
    <physiologicalReaction direction="left-to-right" evidence="8">
        <dbReference type="Rhea" id="RHEA:24409"/>
    </physiologicalReaction>
</comment>
<evidence type="ECO:0000256" key="2">
    <source>
        <dbReference type="ARBA" id="ARBA00003215"/>
    </source>
</evidence>
<keyword evidence="13" id="KW-1185">Reference proteome</keyword>
<comment type="catalytic activity">
    <reaction evidence="1">
        <text>inosine + phosphate = alpha-D-ribose 1-phosphate + hypoxanthine</text>
        <dbReference type="Rhea" id="RHEA:27646"/>
        <dbReference type="ChEBI" id="CHEBI:17368"/>
        <dbReference type="ChEBI" id="CHEBI:17596"/>
        <dbReference type="ChEBI" id="CHEBI:43474"/>
        <dbReference type="ChEBI" id="CHEBI:57720"/>
        <dbReference type="EC" id="2.4.2.1"/>
    </reaction>
    <physiologicalReaction direction="left-to-right" evidence="1">
        <dbReference type="Rhea" id="RHEA:27647"/>
    </physiologicalReaction>
</comment>
<evidence type="ECO:0000256" key="6">
    <source>
        <dbReference type="ARBA" id="ARBA00022801"/>
    </source>
</evidence>
<name>A0A1B7LF59_9FIRM</name>
<keyword evidence="7" id="KW-0862">Zinc</keyword>
<dbReference type="Proteomes" id="UP000078532">
    <property type="component" value="Unassembled WGS sequence"/>
</dbReference>
<evidence type="ECO:0000256" key="1">
    <source>
        <dbReference type="ARBA" id="ARBA00000553"/>
    </source>
</evidence>
<proteinExistence type="inferred from homology"/>
<dbReference type="Gene3D" id="3.60.140.10">
    <property type="entry name" value="CNF1/YfiH-like putative cysteine hydrolases"/>
    <property type="match status" value="1"/>
</dbReference>
<dbReference type="GO" id="GO:0005507">
    <property type="term" value="F:copper ion binding"/>
    <property type="evidence" value="ECO:0007669"/>
    <property type="project" value="TreeGrafter"/>
</dbReference>
<dbReference type="GO" id="GO:0016787">
    <property type="term" value="F:hydrolase activity"/>
    <property type="evidence" value="ECO:0007669"/>
    <property type="project" value="UniProtKB-KW"/>
</dbReference>
<dbReference type="GO" id="GO:0017061">
    <property type="term" value="F:S-methyl-5-thioadenosine phosphorylase activity"/>
    <property type="evidence" value="ECO:0007669"/>
    <property type="project" value="UniProtKB-EC"/>
</dbReference>
<dbReference type="EMBL" id="LYVF01000158">
    <property type="protein sequence ID" value="OAT81847.1"/>
    <property type="molecule type" value="Genomic_DNA"/>
</dbReference>
<organism evidence="12 13">
    <name type="scientific">Desulfotomaculum copahuensis</name>
    <dbReference type="NCBI Taxonomy" id="1838280"/>
    <lineage>
        <taxon>Bacteria</taxon>
        <taxon>Bacillati</taxon>
        <taxon>Bacillota</taxon>
        <taxon>Clostridia</taxon>
        <taxon>Eubacteriales</taxon>
        <taxon>Desulfotomaculaceae</taxon>
        <taxon>Desulfotomaculum</taxon>
    </lineage>
</organism>
<comment type="catalytic activity">
    <reaction evidence="10">
        <text>S-methyl-5'-thioadenosine + phosphate = 5-(methylsulfanyl)-alpha-D-ribose 1-phosphate + adenine</text>
        <dbReference type="Rhea" id="RHEA:11852"/>
        <dbReference type="ChEBI" id="CHEBI:16708"/>
        <dbReference type="ChEBI" id="CHEBI:17509"/>
        <dbReference type="ChEBI" id="CHEBI:43474"/>
        <dbReference type="ChEBI" id="CHEBI:58533"/>
        <dbReference type="EC" id="2.4.2.28"/>
    </reaction>
    <physiologicalReaction direction="left-to-right" evidence="10">
        <dbReference type="Rhea" id="RHEA:11853"/>
    </physiologicalReaction>
</comment>
<evidence type="ECO:0000256" key="7">
    <source>
        <dbReference type="ARBA" id="ARBA00022833"/>
    </source>
</evidence>
<keyword evidence="5" id="KW-0479">Metal-binding</keyword>
<dbReference type="PANTHER" id="PTHR30616">
    <property type="entry name" value="UNCHARACTERIZED PROTEIN YFIH"/>
    <property type="match status" value="1"/>
</dbReference>
<keyword evidence="6" id="KW-0378">Hydrolase</keyword>
<comment type="caution">
    <text evidence="12">The sequence shown here is derived from an EMBL/GenBank/DDBJ whole genome shotgun (WGS) entry which is preliminary data.</text>
</comment>
<evidence type="ECO:0000256" key="10">
    <source>
        <dbReference type="ARBA" id="ARBA00049893"/>
    </source>
</evidence>
<comment type="similarity">
    <text evidence="3 11">Belongs to the purine nucleoside phosphorylase YfiH/LACC1 family.</text>
</comment>
<evidence type="ECO:0000313" key="12">
    <source>
        <dbReference type="EMBL" id="OAT81847.1"/>
    </source>
</evidence>
<dbReference type="STRING" id="1838280.A6M21_10335"/>
<evidence type="ECO:0000256" key="5">
    <source>
        <dbReference type="ARBA" id="ARBA00022723"/>
    </source>
</evidence>
<dbReference type="InterPro" id="IPR011324">
    <property type="entry name" value="Cytotoxic_necrot_fac-like_cat"/>
</dbReference>
<comment type="catalytic activity">
    <reaction evidence="9">
        <text>adenosine + phosphate = alpha-D-ribose 1-phosphate + adenine</text>
        <dbReference type="Rhea" id="RHEA:27642"/>
        <dbReference type="ChEBI" id="CHEBI:16335"/>
        <dbReference type="ChEBI" id="CHEBI:16708"/>
        <dbReference type="ChEBI" id="CHEBI:43474"/>
        <dbReference type="ChEBI" id="CHEBI:57720"/>
        <dbReference type="EC" id="2.4.2.1"/>
    </reaction>
    <physiologicalReaction direction="left-to-right" evidence="9">
        <dbReference type="Rhea" id="RHEA:27643"/>
    </physiologicalReaction>
</comment>
<evidence type="ECO:0000256" key="9">
    <source>
        <dbReference type="ARBA" id="ARBA00048968"/>
    </source>
</evidence>
<dbReference type="NCBIfam" id="TIGR00726">
    <property type="entry name" value="peptidoglycan editing factor PgeF"/>
    <property type="match status" value="1"/>
</dbReference>
<keyword evidence="4" id="KW-0808">Transferase</keyword>
<dbReference type="AlphaFoldDB" id="A0A1B7LF59"/>
<dbReference type="SUPFAM" id="SSF64438">
    <property type="entry name" value="CNF1/YfiH-like putative cysteine hydrolases"/>
    <property type="match status" value="1"/>
</dbReference>
<evidence type="ECO:0000256" key="8">
    <source>
        <dbReference type="ARBA" id="ARBA00047989"/>
    </source>
</evidence>
<dbReference type="Pfam" id="PF02578">
    <property type="entry name" value="Cu-oxidase_4"/>
    <property type="match status" value="1"/>
</dbReference>
<protein>
    <recommendedName>
        <fullName evidence="11">Purine nucleoside phosphorylase</fullName>
    </recommendedName>
</protein>
<evidence type="ECO:0000256" key="3">
    <source>
        <dbReference type="ARBA" id="ARBA00007353"/>
    </source>
</evidence>
<reference evidence="12 13" key="1">
    <citation type="submission" date="2016-04" db="EMBL/GenBank/DDBJ databases">
        <authorList>
            <person name="Evans L.H."/>
            <person name="Alamgir A."/>
            <person name="Owens N."/>
            <person name="Weber N.D."/>
            <person name="Virtaneva K."/>
            <person name="Barbian K."/>
            <person name="Babar A."/>
            <person name="Rosenke K."/>
        </authorList>
    </citation>
    <scope>NUCLEOTIDE SEQUENCE [LARGE SCALE GENOMIC DNA]</scope>
    <source>
        <strain evidence="12 13">LMa1</strain>
    </source>
</reference>
<dbReference type="OrthoDB" id="4279at2"/>
<evidence type="ECO:0000313" key="13">
    <source>
        <dbReference type="Proteomes" id="UP000078532"/>
    </source>
</evidence>
<dbReference type="PANTHER" id="PTHR30616:SF2">
    <property type="entry name" value="PURINE NUCLEOSIDE PHOSPHORYLASE LACC1"/>
    <property type="match status" value="1"/>
</dbReference>
<dbReference type="RefSeq" id="WP_066668400.1">
    <property type="nucleotide sequence ID" value="NZ_LYVF01000158.1"/>
</dbReference>
<dbReference type="InterPro" id="IPR038371">
    <property type="entry name" value="Cu_polyphenol_OxRdtase_sf"/>
</dbReference>
<evidence type="ECO:0000256" key="11">
    <source>
        <dbReference type="RuleBase" id="RU361274"/>
    </source>
</evidence>
<gene>
    <name evidence="12" type="ORF">A6M21_10335</name>
</gene>
<evidence type="ECO:0000256" key="4">
    <source>
        <dbReference type="ARBA" id="ARBA00022679"/>
    </source>
</evidence>
<comment type="function">
    <text evidence="2">Purine nucleoside enzyme that catalyzes the phosphorolysis of adenosine and inosine nucleosides, yielding D-ribose 1-phosphate and the respective free bases, adenine and hypoxanthine. Also catalyzes the phosphorolysis of S-methyl-5'-thioadenosine into adenine and S-methyl-5-thio-alpha-D-ribose 1-phosphate. Also has adenosine deaminase activity.</text>
</comment>
<dbReference type="InterPro" id="IPR003730">
    <property type="entry name" value="Cu_polyphenol_OxRdtase"/>
</dbReference>
<dbReference type="CDD" id="cd16833">
    <property type="entry name" value="YfiH"/>
    <property type="match status" value="1"/>
</dbReference>
<accession>A0A1B7LF59</accession>